<evidence type="ECO:0000256" key="1">
    <source>
        <dbReference type="SAM" id="MobiDB-lite"/>
    </source>
</evidence>
<dbReference type="Proteomes" id="UP000233256">
    <property type="component" value="Unassembled WGS sequence"/>
</dbReference>
<proteinExistence type="predicted"/>
<reference evidence="2 3" key="1">
    <citation type="journal article" date="2017" name="ISME J.">
        <title>Potential for microbial H2 and metal transformations associated with novel bacteria and archaea in deep terrestrial subsurface sediments.</title>
        <authorList>
            <person name="Hernsdorf A.W."/>
            <person name="Amano Y."/>
            <person name="Miyakawa K."/>
            <person name="Ise K."/>
            <person name="Suzuki Y."/>
            <person name="Anantharaman K."/>
            <person name="Probst A."/>
            <person name="Burstein D."/>
            <person name="Thomas B.C."/>
            <person name="Banfield J.F."/>
        </authorList>
    </citation>
    <scope>NUCLEOTIDE SEQUENCE [LARGE SCALE GENOMIC DNA]</scope>
    <source>
        <strain evidence="2">HGW-Wallbacteria-1</strain>
    </source>
</reference>
<protein>
    <submittedName>
        <fullName evidence="2">Uncharacterized protein</fullName>
    </submittedName>
</protein>
<dbReference type="EMBL" id="PGXC01000016">
    <property type="protein sequence ID" value="PKK89547.1"/>
    <property type="molecule type" value="Genomic_DNA"/>
</dbReference>
<sequence length="339" mass="35319">MSESIMNFSFFMKNPAVRPVLVVLIILFTFSAHFPTMAGAASNVKPADFAALVESGISDESVKNPVSIKKKSTAPTASKASRSSISKVPMSSSLLENATHITGSPSHQSPSVATSTAIGGNVSSSGNLSPATSKHLANLTRAIEIKMKQISNKYSQSGPVSDSGKINMNEKLGDRMFSADGDMFVVNSNSASRKKPALVKISVADKTFSSGNSSSHVPWAEVISSIESMPEANVNDPIIKSAVSATVKMLSSPDFQSGFVKVVEKNHNRKNNKRGFIMACGAAILVGQYLMPAINGAIAGGATAAGNSYGQGPGAYVMNTFGGAIHGAAQAVQNTMRGR</sequence>
<feature type="region of interest" description="Disordered" evidence="1">
    <location>
        <begin position="67"/>
        <end position="88"/>
    </location>
</feature>
<organism evidence="2 3">
    <name type="scientific">Candidatus Wallbacteria bacterium HGW-Wallbacteria-1</name>
    <dbReference type="NCBI Taxonomy" id="2013854"/>
    <lineage>
        <taxon>Bacteria</taxon>
        <taxon>Candidatus Walliibacteriota</taxon>
    </lineage>
</organism>
<dbReference type="AlphaFoldDB" id="A0A2N1PMK3"/>
<gene>
    <name evidence="2" type="ORF">CVV64_14160</name>
</gene>
<accession>A0A2N1PMK3</accession>
<evidence type="ECO:0000313" key="2">
    <source>
        <dbReference type="EMBL" id="PKK89547.1"/>
    </source>
</evidence>
<feature type="compositionally biased region" description="Low complexity" evidence="1">
    <location>
        <begin position="73"/>
        <end position="84"/>
    </location>
</feature>
<name>A0A2N1PMK3_9BACT</name>
<comment type="caution">
    <text evidence="2">The sequence shown here is derived from an EMBL/GenBank/DDBJ whole genome shotgun (WGS) entry which is preliminary data.</text>
</comment>
<evidence type="ECO:0000313" key="3">
    <source>
        <dbReference type="Proteomes" id="UP000233256"/>
    </source>
</evidence>